<feature type="domain" description="Peptidoglycan binding-like" evidence="9">
    <location>
        <begin position="33"/>
        <end position="94"/>
    </location>
</feature>
<dbReference type="InterPro" id="IPR021158">
    <property type="entry name" value="Pept_M10A_Zn_BS"/>
</dbReference>
<protein>
    <recommendedName>
        <fullName evidence="9">Peptidoglycan binding-like domain-containing protein</fullName>
    </recommendedName>
</protein>
<dbReference type="EMBL" id="JAEACU010000004">
    <property type="protein sequence ID" value="KAH7533551.1"/>
    <property type="molecule type" value="Genomic_DNA"/>
</dbReference>
<evidence type="ECO:0000313" key="10">
    <source>
        <dbReference type="EMBL" id="KAH7533551.1"/>
    </source>
</evidence>
<evidence type="ECO:0000256" key="6">
    <source>
        <dbReference type="ARBA" id="ARBA00022833"/>
    </source>
</evidence>
<comment type="cofactor">
    <cofactor evidence="1">
        <name>Zn(2+)</name>
        <dbReference type="ChEBI" id="CHEBI:29105"/>
    </cofactor>
</comment>
<evidence type="ECO:0000256" key="1">
    <source>
        <dbReference type="ARBA" id="ARBA00001947"/>
    </source>
</evidence>
<evidence type="ECO:0000256" key="8">
    <source>
        <dbReference type="ARBA" id="ARBA00023145"/>
    </source>
</evidence>
<keyword evidence="4" id="KW-0732">Signal</keyword>
<keyword evidence="2" id="KW-0645">Protease</keyword>
<proteinExistence type="predicted"/>
<reference evidence="10" key="1">
    <citation type="journal article" date="2021" name="Front. Plant Sci.">
        <title>Chromosome-Scale Genome Assembly for Chinese Sour Jujube and Insights Into Its Genome Evolution and Domestication Signature.</title>
        <authorList>
            <person name="Shen L.-Y."/>
            <person name="Luo H."/>
            <person name="Wang X.-L."/>
            <person name="Wang X.-M."/>
            <person name="Qiu X.-J."/>
            <person name="Liu H."/>
            <person name="Zhou S.-S."/>
            <person name="Jia K.-H."/>
            <person name="Nie S."/>
            <person name="Bao Y.-T."/>
            <person name="Zhang R.-G."/>
            <person name="Yun Q.-Z."/>
            <person name="Chai Y.-H."/>
            <person name="Lu J.-Y."/>
            <person name="Li Y."/>
            <person name="Zhao S.-W."/>
            <person name="Mao J.-F."/>
            <person name="Jia S.-G."/>
            <person name="Mao Y.-M."/>
        </authorList>
    </citation>
    <scope>NUCLEOTIDE SEQUENCE</scope>
    <source>
        <strain evidence="10">AT0</strain>
        <tissue evidence="10">Leaf</tissue>
    </source>
</reference>
<evidence type="ECO:0000259" key="9">
    <source>
        <dbReference type="Pfam" id="PF01471"/>
    </source>
</evidence>
<dbReference type="Pfam" id="PF01471">
    <property type="entry name" value="PG_binding_1"/>
    <property type="match status" value="1"/>
</dbReference>
<organism evidence="10 11">
    <name type="scientific">Ziziphus jujuba var. spinosa</name>
    <dbReference type="NCBI Taxonomy" id="714518"/>
    <lineage>
        <taxon>Eukaryota</taxon>
        <taxon>Viridiplantae</taxon>
        <taxon>Streptophyta</taxon>
        <taxon>Embryophyta</taxon>
        <taxon>Tracheophyta</taxon>
        <taxon>Spermatophyta</taxon>
        <taxon>Magnoliopsida</taxon>
        <taxon>eudicotyledons</taxon>
        <taxon>Gunneridae</taxon>
        <taxon>Pentapetalae</taxon>
        <taxon>rosids</taxon>
        <taxon>fabids</taxon>
        <taxon>Rosales</taxon>
        <taxon>Rhamnaceae</taxon>
        <taxon>Paliureae</taxon>
        <taxon>Ziziphus</taxon>
    </lineage>
</organism>
<dbReference type="SUPFAM" id="SSF47090">
    <property type="entry name" value="PGBD-like"/>
    <property type="match status" value="1"/>
</dbReference>
<dbReference type="InterPro" id="IPR036366">
    <property type="entry name" value="PGBDSf"/>
</dbReference>
<keyword evidence="8" id="KW-0865">Zymogen</keyword>
<dbReference type="GO" id="GO:0008270">
    <property type="term" value="F:zinc ion binding"/>
    <property type="evidence" value="ECO:0007669"/>
    <property type="project" value="InterPro"/>
</dbReference>
<dbReference type="GO" id="GO:0004222">
    <property type="term" value="F:metalloendopeptidase activity"/>
    <property type="evidence" value="ECO:0007669"/>
    <property type="project" value="InterPro"/>
</dbReference>
<keyword evidence="7" id="KW-0482">Metalloprotease</keyword>
<keyword evidence="6" id="KW-0862">Zinc</keyword>
<gene>
    <name evidence="10" type="ORF">FEM48_Zijuj04G0143100</name>
</gene>
<dbReference type="GO" id="GO:0006508">
    <property type="term" value="P:proteolysis"/>
    <property type="evidence" value="ECO:0007669"/>
    <property type="project" value="UniProtKB-KW"/>
</dbReference>
<dbReference type="PANTHER" id="PTHR10201">
    <property type="entry name" value="MATRIX METALLOPROTEINASE"/>
    <property type="match status" value="1"/>
</dbReference>
<dbReference type="PANTHER" id="PTHR10201:SF268">
    <property type="entry name" value="PEPTIDASE METALLOPEPTIDASE DOMAIN-CONTAINING PROTEIN"/>
    <property type="match status" value="1"/>
</dbReference>
<evidence type="ECO:0000256" key="7">
    <source>
        <dbReference type="ARBA" id="ARBA00023049"/>
    </source>
</evidence>
<dbReference type="GO" id="GO:0030198">
    <property type="term" value="P:extracellular matrix organization"/>
    <property type="evidence" value="ECO:0007669"/>
    <property type="project" value="TreeGrafter"/>
</dbReference>
<comment type="caution">
    <text evidence="10">The sequence shown here is derived from an EMBL/GenBank/DDBJ whole genome shotgun (WGS) entry which is preliminary data.</text>
</comment>
<accession>A0A978VKD2</accession>
<evidence type="ECO:0000256" key="2">
    <source>
        <dbReference type="ARBA" id="ARBA00022670"/>
    </source>
</evidence>
<dbReference type="Gene3D" id="1.10.101.10">
    <property type="entry name" value="PGBD-like superfamily/PGBD"/>
    <property type="match status" value="1"/>
</dbReference>
<dbReference type="GO" id="GO:0031012">
    <property type="term" value="C:extracellular matrix"/>
    <property type="evidence" value="ECO:0007669"/>
    <property type="project" value="InterPro"/>
</dbReference>
<name>A0A978VKD2_ZIZJJ</name>
<sequence>MAHMPLIVVSLMSSQPFKSFANLQGLSKGDTAKGISELKRYLNRFGYLNLDQATLNDVVDDRFDDALESALKLYQKYFNLEITGKIDSDTIKQMMLPRCGLPDVVHRIPYKKLIEFETNKVRA</sequence>
<dbReference type="AlphaFoldDB" id="A0A978VKD2"/>
<dbReference type="InterPro" id="IPR036365">
    <property type="entry name" value="PGBD-like_sf"/>
</dbReference>
<evidence type="ECO:0000256" key="4">
    <source>
        <dbReference type="ARBA" id="ARBA00022729"/>
    </source>
</evidence>
<evidence type="ECO:0000256" key="5">
    <source>
        <dbReference type="ARBA" id="ARBA00022801"/>
    </source>
</evidence>
<evidence type="ECO:0000256" key="3">
    <source>
        <dbReference type="ARBA" id="ARBA00022723"/>
    </source>
</evidence>
<dbReference type="PROSITE" id="PS00546">
    <property type="entry name" value="CYSTEINE_SWITCH"/>
    <property type="match status" value="1"/>
</dbReference>
<dbReference type="Proteomes" id="UP000813462">
    <property type="component" value="Unassembled WGS sequence"/>
</dbReference>
<dbReference type="GO" id="GO:0030574">
    <property type="term" value="P:collagen catabolic process"/>
    <property type="evidence" value="ECO:0007669"/>
    <property type="project" value="TreeGrafter"/>
</dbReference>
<evidence type="ECO:0000313" key="11">
    <source>
        <dbReference type="Proteomes" id="UP000813462"/>
    </source>
</evidence>
<dbReference type="InterPro" id="IPR002477">
    <property type="entry name" value="Peptidoglycan-bd-like"/>
</dbReference>
<keyword evidence="5" id="KW-0378">Hydrolase</keyword>
<keyword evidence="3" id="KW-0479">Metal-binding</keyword>